<organism evidence="2 3">
    <name type="scientific">Fusarium langsethiae</name>
    <dbReference type="NCBI Taxonomy" id="179993"/>
    <lineage>
        <taxon>Eukaryota</taxon>
        <taxon>Fungi</taxon>
        <taxon>Dikarya</taxon>
        <taxon>Ascomycota</taxon>
        <taxon>Pezizomycotina</taxon>
        <taxon>Sordariomycetes</taxon>
        <taxon>Hypocreomycetidae</taxon>
        <taxon>Hypocreales</taxon>
        <taxon>Nectriaceae</taxon>
        <taxon>Fusarium</taxon>
    </lineage>
</organism>
<sequence length="169" mass="18419">MRSTLLLFTFGSALFNAIHAFEFTGPDSSEKLNLTQPINITWNATSGSVSEPKARALDLWFIALVNDDRQGRELASNLTLSSGSYKWDPETIVQSFQDDDVSVSPDAVHYFEARLIDNAGSELATIKTERYALDGFDFIKNSGGKRLQPGFSVTVAMAVMAGVVASSIM</sequence>
<dbReference type="AlphaFoldDB" id="A0A0M9ERG8"/>
<keyword evidence="3" id="KW-1185">Reference proteome</keyword>
<dbReference type="Proteomes" id="UP000037904">
    <property type="component" value="Unassembled WGS sequence"/>
</dbReference>
<reference evidence="2 3" key="1">
    <citation type="submission" date="2015-04" db="EMBL/GenBank/DDBJ databases">
        <title>The draft genome sequence of Fusarium langsethiae, a T-2/HT-2 mycotoxin producer.</title>
        <authorList>
            <person name="Lysoe E."/>
            <person name="Divon H.H."/>
            <person name="Terzi V."/>
            <person name="Orru L."/>
            <person name="Lamontanara A."/>
            <person name="Kolseth A.-K."/>
            <person name="Frandsen R.J."/>
            <person name="Nielsen K."/>
            <person name="Thrane U."/>
        </authorList>
    </citation>
    <scope>NUCLEOTIDE SEQUENCE [LARGE SCALE GENOMIC DNA]</scope>
    <source>
        <strain evidence="2 3">Fl201059</strain>
    </source>
</reference>
<gene>
    <name evidence="2" type="ORF">FLAG1_08780</name>
</gene>
<proteinExistence type="predicted"/>
<accession>A0A0M9ERG8</accession>
<comment type="caution">
    <text evidence="2">The sequence shown here is derived from an EMBL/GenBank/DDBJ whole genome shotgun (WGS) entry which is preliminary data.</text>
</comment>
<evidence type="ECO:0000313" key="2">
    <source>
        <dbReference type="EMBL" id="KPA38389.1"/>
    </source>
</evidence>
<feature type="chain" id="PRO_5005835053" evidence="1">
    <location>
        <begin position="21"/>
        <end position="169"/>
    </location>
</feature>
<dbReference type="EMBL" id="JXCE01000284">
    <property type="protein sequence ID" value="KPA38389.1"/>
    <property type="molecule type" value="Genomic_DNA"/>
</dbReference>
<dbReference type="OrthoDB" id="5217917at2759"/>
<feature type="signal peptide" evidence="1">
    <location>
        <begin position="1"/>
        <end position="20"/>
    </location>
</feature>
<evidence type="ECO:0000313" key="3">
    <source>
        <dbReference type="Proteomes" id="UP000037904"/>
    </source>
</evidence>
<protein>
    <submittedName>
        <fullName evidence="2">Uncharacterized protein</fullName>
    </submittedName>
</protein>
<keyword evidence="1" id="KW-0732">Signal</keyword>
<name>A0A0M9ERG8_FUSLA</name>
<evidence type="ECO:0000256" key="1">
    <source>
        <dbReference type="SAM" id="SignalP"/>
    </source>
</evidence>